<dbReference type="Gene3D" id="3.30.420.10">
    <property type="entry name" value="Ribonuclease H-like superfamily/Ribonuclease H"/>
    <property type="match status" value="1"/>
</dbReference>
<dbReference type="PROSITE" id="PS50994">
    <property type="entry name" value="INTEGRASE"/>
    <property type="match status" value="1"/>
</dbReference>
<dbReference type="Proteomes" id="UP000009182">
    <property type="component" value="Chromosome"/>
</dbReference>
<dbReference type="GO" id="GO:0003676">
    <property type="term" value="F:nucleic acid binding"/>
    <property type="evidence" value="ECO:0007669"/>
    <property type="project" value="InterPro"/>
</dbReference>
<name>A0A454AAY5_ECOL5</name>
<dbReference type="InterPro" id="IPR012337">
    <property type="entry name" value="RNaseH-like_sf"/>
</dbReference>
<protein>
    <recommendedName>
        <fullName evidence="1">Integrase catalytic domain-containing protein</fullName>
    </recommendedName>
</protein>
<feature type="domain" description="Integrase catalytic" evidence="1">
    <location>
        <begin position="23"/>
        <end position="159"/>
    </location>
</feature>
<reference evidence="2 3" key="1">
    <citation type="journal article" date="2006" name="Mol. Microbiol.">
        <title>Role of pathogenicity island-associated integrases in the genome plasticity of uropathogenic Escherichia coli strain 536.</title>
        <authorList>
            <person name="Hochhut B."/>
            <person name="Wilde C."/>
            <person name="Balling G."/>
            <person name="Middendorf B."/>
            <person name="Dobrindt U."/>
            <person name="Brzuszkiewicz E."/>
            <person name="Gottschalk G."/>
            <person name="Carniel E."/>
            <person name="Hacker J."/>
        </authorList>
    </citation>
    <scope>NUCLEOTIDE SEQUENCE [LARGE SCALE GENOMIC DNA]</scope>
    <source>
        <strain evidence="3">536 / UPEC</strain>
    </source>
</reference>
<evidence type="ECO:0000313" key="3">
    <source>
        <dbReference type="Proteomes" id="UP000009182"/>
    </source>
</evidence>
<evidence type="ECO:0000259" key="1">
    <source>
        <dbReference type="PROSITE" id="PS50994"/>
    </source>
</evidence>
<dbReference type="InterPro" id="IPR001584">
    <property type="entry name" value="Integrase_cat-core"/>
</dbReference>
<dbReference type="AlphaFoldDB" id="A0A454AAY5"/>
<gene>
    <name evidence="2" type="ordered locus">ECP_4620</name>
</gene>
<evidence type="ECO:0000313" key="2">
    <source>
        <dbReference type="EMBL" id="ABG72556.1"/>
    </source>
</evidence>
<dbReference type="EMBL" id="CP000247">
    <property type="protein sequence ID" value="ABG72556.1"/>
    <property type="molecule type" value="Genomic_DNA"/>
</dbReference>
<dbReference type="SUPFAM" id="SSF53098">
    <property type="entry name" value="Ribonuclease H-like"/>
    <property type="match status" value="1"/>
</dbReference>
<dbReference type="GO" id="GO:0015074">
    <property type="term" value="P:DNA integration"/>
    <property type="evidence" value="ECO:0007669"/>
    <property type="project" value="InterPro"/>
</dbReference>
<organism evidence="2 3">
    <name type="scientific">Escherichia coli O6:K15:H31 (strain 536 / UPEC)</name>
    <dbReference type="NCBI Taxonomy" id="362663"/>
    <lineage>
        <taxon>Bacteria</taxon>
        <taxon>Pseudomonadati</taxon>
        <taxon>Pseudomonadota</taxon>
        <taxon>Gammaproteobacteria</taxon>
        <taxon>Enterobacterales</taxon>
        <taxon>Enterobacteriaceae</taxon>
        <taxon>Escherichia</taxon>
    </lineage>
</organism>
<dbReference type="InterPro" id="IPR036397">
    <property type="entry name" value="RNaseH_sf"/>
</dbReference>
<dbReference type="KEGG" id="ecp:ECP_4620"/>
<proteinExistence type="predicted"/>
<sequence length="159" mass="17819">MTAGEQIVPASELAAAIRQIKERQRLPGTKRWKMNSLKKPLNMDMQKVDSARSLIAGVMHWAVTTGGFNSETVQDVMPGAVERRFGNELPASPVEWLTDNGSCYRANETRQFARMLGLESKNTAVRSPESNRIAESFVKTIKRDYIVFMPKPDPVHDSV</sequence>
<accession>A0A454AAY5</accession>